<comment type="subcellular location">
    <subcellularLocation>
        <location evidence="1">Membrane</location>
        <topology evidence="1">Multi-pass membrane protein</topology>
    </subcellularLocation>
</comment>
<feature type="transmembrane region" description="Helical" evidence="7">
    <location>
        <begin position="321"/>
        <end position="346"/>
    </location>
</feature>
<evidence type="ECO:0000256" key="2">
    <source>
        <dbReference type="ARBA" id="ARBA00022448"/>
    </source>
</evidence>
<dbReference type="STRING" id="742152.A0A2H3JR39"/>
<evidence type="ECO:0000259" key="8">
    <source>
        <dbReference type="PROSITE" id="PS50850"/>
    </source>
</evidence>
<feature type="transmembrane region" description="Helical" evidence="7">
    <location>
        <begin position="358"/>
        <end position="379"/>
    </location>
</feature>
<keyword evidence="4 7" id="KW-1133">Transmembrane helix</keyword>
<feature type="transmembrane region" description="Helical" evidence="7">
    <location>
        <begin position="459"/>
        <end position="477"/>
    </location>
</feature>
<name>A0A2H3JR39_WOLCO</name>
<feature type="transmembrane region" description="Helical" evidence="7">
    <location>
        <begin position="236"/>
        <end position="256"/>
    </location>
</feature>
<evidence type="ECO:0000256" key="3">
    <source>
        <dbReference type="ARBA" id="ARBA00022692"/>
    </source>
</evidence>
<dbReference type="EMBL" id="KB468053">
    <property type="protein sequence ID" value="PCH40218.1"/>
    <property type="molecule type" value="Genomic_DNA"/>
</dbReference>
<feature type="domain" description="Major facilitator superfamily (MFS) profile" evidence="8">
    <location>
        <begin position="46"/>
        <end position="529"/>
    </location>
</feature>
<evidence type="ECO:0000256" key="4">
    <source>
        <dbReference type="ARBA" id="ARBA00022989"/>
    </source>
</evidence>
<dbReference type="AlphaFoldDB" id="A0A2H3JR39"/>
<reference evidence="9 10" key="1">
    <citation type="journal article" date="2012" name="Science">
        <title>The Paleozoic origin of enzymatic lignin decomposition reconstructed from 31 fungal genomes.</title>
        <authorList>
            <person name="Floudas D."/>
            <person name="Binder M."/>
            <person name="Riley R."/>
            <person name="Barry K."/>
            <person name="Blanchette R.A."/>
            <person name="Henrissat B."/>
            <person name="Martinez A.T."/>
            <person name="Otillar R."/>
            <person name="Spatafora J.W."/>
            <person name="Yadav J.S."/>
            <person name="Aerts A."/>
            <person name="Benoit I."/>
            <person name="Boyd A."/>
            <person name="Carlson A."/>
            <person name="Copeland A."/>
            <person name="Coutinho P.M."/>
            <person name="de Vries R.P."/>
            <person name="Ferreira P."/>
            <person name="Findley K."/>
            <person name="Foster B."/>
            <person name="Gaskell J."/>
            <person name="Glotzer D."/>
            <person name="Gorecki P."/>
            <person name="Heitman J."/>
            <person name="Hesse C."/>
            <person name="Hori C."/>
            <person name="Igarashi K."/>
            <person name="Jurgens J.A."/>
            <person name="Kallen N."/>
            <person name="Kersten P."/>
            <person name="Kohler A."/>
            <person name="Kuees U."/>
            <person name="Kumar T.K.A."/>
            <person name="Kuo A."/>
            <person name="LaButti K."/>
            <person name="Larrondo L.F."/>
            <person name="Lindquist E."/>
            <person name="Ling A."/>
            <person name="Lombard V."/>
            <person name="Lucas S."/>
            <person name="Lundell T."/>
            <person name="Martin R."/>
            <person name="McLaughlin D.J."/>
            <person name="Morgenstern I."/>
            <person name="Morin E."/>
            <person name="Murat C."/>
            <person name="Nagy L.G."/>
            <person name="Nolan M."/>
            <person name="Ohm R.A."/>
            <person name="Patyshakuliyeva A."/>
            <person name="Rokas A."/>
            <person name="Ruiz-Duenas F.J."/>
            <person name="Sabat G."/>
            <person name="Salamov A."/>
            <person name="Samejima M."/>
            <person name="Schmutz J."/>
            <person name="Slot J.C."/>
            <person name="St John F."/>
            <person name="Stenlid J."/>
            <person name="Sun H."/>
            <person name="Sun S."/>
            <person name="Syed K."/>
            <person name="Tsang A."/>
            <person name="Wiebenga A."/>
            <person name="Young D."/>
            <person name="Pisabarro A."/>
            <person name="Eastwood D.C."/>
            <person name="Martin F."/>
            <person name="Cullen D."/>
            <person name="Grigoriev I.V."/>
            <person name="Hibbett D.S."/>
        </authorList>
    </citation>
    <scope>NUCLEOTIDE SEQUENCE [LARGE SCALE GENOMIC DNA]</scope>
    <source>
        <strain evidence="9 10">MD-104</strain>
    </source>
</reference>
<feature type="transmembrane region" description="Helical" evidence="7">
    <location>
        <begin position="384"/>
        <end position="405"/>
    </location>
</feature>
<keyword evidence="10" id="KW-1185">Reference proteome</keyword>
<dbReference type="InterPro" id="IPR011701">
    <property type="entry name" value="MFS"/>
</dbReference>
<evidence type="ECO:0000313" key="10">
    <source>
        <dbReference type="Proteomes" id="UP000218811"/>
    </source>
</evidence>
<dbReference type="GO" id="GO:0022857">
    <property type="term" value="F:transmembrane transporter activity"/>
    <property type="evidence" value="ECO:0007669"/>
    <property type="project" value="InterPro"/>
</dbReference>
<evidence type="ECO:0000256" key="6">
    <source>
        <dbReference type="SAM" id="MobiDB-lite"/>
    </source>
</evidence>
<protein>
    <submittedName>
        <fullName evidence="9">Efflux transporter</fullName>
    </submittedName>
</protein>
<keyword evidence="5 7" id="KW-0472">Membrane</keyword>
<feature type="transmembrane region" description="Helical" evidence="7">
    <location>
        <begin position="268"/>
        <end position="287"/>
    </location>
</feature>
<keyword evidence="3 7" id="KW-0812">Transmembrane</keyword>
<dbReference type="Pfam" id="PF07690">
    <property type="entry name" value="MFS_1"/>
    <property type="match status" value="1"/>
</dbReference>
<dbReference type="OrthoDB" id="5086884at2759"/>
<keyword evidence="2" id="KW-0813">Transport</keyword>
<organism evidence="9 10">
    <name type="scientific">Wolfiporia cocos (strain MD-104)</name>
    <name type="common">Brown rot fungus</name>
    <dbReference type="NCBI Taxonomy" id="742152"/>
    <lineage>
        <taxon>Eukaryota</taxon>
        <taxon>Fungi</taxon>
        <taxon>Dikarya</taxon>
        <taxon>Basidiomycota</taxon>
        <taxon>Agaricomycotina</taxon>
        <taxon>Agaricomycetes</taxon>
        <taxon>Polyporales</taxon>
        <taxon>Phaeolaceae</taxon>
        <taxon>Wolfiporia</taxon>
    </lineage>
</organism>
<evidence type="ECO:0000256" key="5">
    <source>
        <dbReference type="ARBA" id="ARBA00023136"/>
    </source>
</evidence>
<dbReference type="InterPro" id="IPR036259">
    <property type="entry name" value="MFS_trans_sf"/>
</dbReference>
<feature type="compositionally biased region" description="Basic and acidic residues" evidence="6">
    <location>
        <begin position="7"/>
        <end position="21"/>
    </location>
</feature>
<sequence>MSTATQSREHSIPDDTLHPDSEVQSARGTVHAHAPRPLGRARAIGLIATCATATILNSANNTAVAISLPTLGRDLGIPEYRLQWAISSYALTSGGLLLFFGRVADLYGRKRSFLAGALCLAAFCLGCAFAKDEIQLDMLRGFQGMGAAACIPAGLGILAHAFPPSRIRSVAFATFAAGAPIGAAIGSAIGGMLTQWTEQTWRSTFYFLTGMSFLCFVGALVCFDPDLPSEEEDKRIDWLGAFLITAALVLIVFVLSDGTMASDGWRTGYIIALLILGVISLVLYVVWERFLERAQATGSTSWWTPPPIMKVSLWARAKGKLAVIFVLAFLEYGSFIVFNFWITLYYQNYVELSPVLTMIRLLPMSVTGLICNALVALFVGRVPVVFLITFGTAMTAVANLLYGVINPAAPYWAFGFPAAIVSVFGADFVFASGTLFVAKVCMPHEQSVGGAMFQTMTQLGSAIGLAITTIVFNTTLAKTSLRYGVVVNIDQTNAPKSAQLVAYKDALWTGFAFGIFGTLLAVVFLRGAGIVGHRNDHAEDDAYELSSDTKISEVVGQQDKDERSFEMQLASN</sequence>
<feature type="transmembrane region" description="Helical" evidence="7">
    <location>
        <begin position="170"/>
        <end position="193"/>
    </location>
</feature>
<dbReference type="OMA" id="KGETWGW"/>
<dbReference type="PANTHER" id="PTHR42718">
    <property type="entry name" value="MAJOR FACILITATOR SUPERFAMILY MULTIDRUG TRANSPORTER MFSC"/>
    <property type="match status" value="1"/>
</dbReference>
<evidence type="ECO:0000256" key="7">
    <source>
        <dbReference type="SAM" id="Phobius"/>
    </source>
</evidence>
<accession>A0A2H3JR39</accession>
<feature type="region of interest" description="Disordered" evidence="6">
    <location>
        <begin position="1"/>
        <end position="32"/>
    </location>
</feature>
<dbReference type="Proteomes" id="UP000218811">
    <property type="component" value="Unassembled WGS sequence"/>
</dbReference>
<dbReference type="Gene3D" id="1.20.1720.10">
    <property type="entry name" value="Multidrug resistance protein D"/>
    <property type="match status" value="1"/>
</dbReference>
<dbReference type="Gene3D" id="1.20.1250.20">
    <property type="entry name" value="MFS general substrate transporter like domains"/>
    <property type="match status" value="1"/>
</dbReference>
<evidence type="ECO:0000256" key="1">
    <source>
        <dbReference type="ARBA" id="ARBA00004141"/>
    </source>
</evidence>
<feature type="transmembrane region" description="Helical" evidence="7">
    <location>
        <begin position="411"/>
        <end position="438"/>
    </location>
</feature>
<dbReference type="PROSITE" id="PS50850">
    <property type="entry name" value="MFS"/>
    <property type="match status" value="1"/>
</dbReference>
<feature type="transmembrane region" description="Helical" evidence="7">
    <location>
        <begin position="143"/>
        <end position="163"/>
    </location>
</feature>
<dbReference type="SUPFAM" id="SSF103473">
    <property type="entry name" value="MFS general substrate transporter"/>
    <property type="match status" value="2"/>
</dbReference>
<proteinExistence type="predicted"/>
<evidence type="ECO:0000313" key="9">
    <source>
        <dbReference type="EMBL" id="PCH40218.1"/>
    </source>
</evidence>
<feature type="transmembrane region" description="Helical" evidence="7">
    <location>
        <begin position="506"/>
        <end position="525"/>
    </location>
</feature>
<dbReference type="InterPro" id="IPR020846">
    <property type="entry name" value="MFS_dom"/>
</dbReference>
<dbReference type="PANTHER" id="PTHR42718:SF9">
    <property type="entry name" value="MAJOR FACILITATOR SUPERFAMILY MULTIDRUG TRANSPORTER MFSC"/>
    <property type="match status" value="1"/>
</dbReference>
<feature type="transmembrane region" description="Helical" evidence="7">
    <location>
        <begin position="113"/>
        <end position="131"/>
    </location>
</feature>
<feature type="transmembrane region" description="Helical" evidence="7">
    <location>
        <begin position="205"/>
        <end position="224"/>
    </location>
</feature>
<feature type="transmembrane region" description="Helical" evidence="7">
    <location>
        <begin position="82"/>
        <end position="101"/>
    </location>
</feature>
<dbReference type="GO" id="GO:0016020">
    <property type="term" value="C:membrane"/>
    <property type="evidence" value="ECO:0007669"/>
    <property type="project" value="UniProtKB-SubCell"/>
</dbReference>
<gene>
    <name evidence="9" type="ORF">WOLCODRAFT_136729</name>
</gene>